<feature type="region of interest" description="Disordered" evidence="1">
    <location>
        <begin position="212"/>
        <end position="232"/>
    </location>
</feature>
<gene>
    <name evidence="2" type="ORF">MYXE_00090</name>
</gene>
<sequence length="544" mass="56525">MTAVAGPMTRSRIEAFDQTADVLTELAQRLRAGSQVLQSVADAYVDQIRAPNGTEWQGEAATGFLEEALPDQQSVNRAVEHANAMADTAERGGDCVRGARESALEAITEAEEDGFTVGEDLSVTDNAAPASAAARAARQAAAVAHRNYIAHWAARLDAANASIGAQLNAGAAEMTAMTPAHWRQPIVGYGQPAPRNGEAGKNQGQVQAVDRTFKRDGGPDPKLPAGDGAGDAARHYDETRRAADQAIVDKAKKEGRTAYLPSMEGQPGYMTREESDAADRLRDYQIITNPASGADARRLAGERLDDYNKSKFIGPLPHDTVLGGDARSRAQARLDLQHDLENGSTSLDVPHCMTPDQATRLVDSMEATDRANVLTKLQQQLQQAGMSPGAAAQVTEGIAHGSVPHEYIDAASAAGTALDGGKEGIDHFAEALPTGKHWPPGVAFSPADVEALARLGGRIGTVGSALEFGTALYEVFGEGKSPVEVGAKAAGGIAGMAGASWAGAEGGLLIAGPPGAFAGALIGGTAGAFGGEWSAEQIISWLRK</sequence>
<evidence type="ECO:0000313" key="3">
    <source>
        <dbReference type="Proteomes" id="UP000464624"/>
    </source>
</evidence>
<dbReference type="EMBL" id="AP022314">
    <property type="protein sequence ID" value="BBU20220.1"/>
    <property type="molecule type" value="Genomic_DNA"/>
</dbReference>
<accession>A0AAD1GX00</accession>
<proteinExistence type="predicted"/>
<dbReference type="AlphaFoldDB" id="A0AAD1GX00"/>
<dbReference type="SUPFAM" id="SSF140453">
    <property type="entry name" value="EsxAB dimer-like"/>
    <property type="match status" value="1"/>
</dbReference>
<evidence type="ECO:0000313" key="2">
    <source>
        <dbReference type="EMBL" id="BBU20220.1"/>
    </source>
</evidence>
<dbReference type="RefSeq" id="WP_139821201.1">
    <property type="nucleotide sequence ID" value="NZ_AP022314.1"/>
</dbReference>
<evidence type="ECO:0000256" key="1">
    <source>
        <dbReference type="SAM" id="MobiDB-lite"/>
    </source>
</evidence>
<organism evidence="2 3">
    <name type="scientific">Mycobacterium xenopi</name>
    <dbReference type="NCBI Taxonomy" id="1789"/>
    <lineage>
        <taxon>Bacteria</taxon>
        <taxon>Bacillati</taxon>
        <taxon>Actinomycetota</taxon>
        <taxon>Actinomycetes</taxon>
        <taxon>Mycobacteriales</taxon>
        <taxon>Mycobacteriaceae</taxon>
        <taxon>Mycobacterium</taxon>
    </lineage>
</organism>
<name>A0AAD1GX00_MYCXE</name>
<dbReference type="InterPro" id="IPR036689">
    <property type="entry name" value="ESAT-6-like_sf"/>
</dbReference>
<dbReference type="KEGG" id="mxe:MYXE_00090"/>
<reference evidence="2 3" key="1">
    <citation type="submission" date="2019-12" db="EMBL/GenBank/DDBJ databases">
        <title>Complete genome sequence of Mycolicibacterium xenopi str. JCM15661T.</title>
        <authorList>
            <person name="Yoshida M."/>
            <person name="Fukano H."/>
            <person name="Asakura T."/>
            <person name="Hoshino Y."/>
        </authorList>
    </citation>
    <scope>NUCLEOTIDE SEQUENCE [LARGE SCALE GENOMIC DNA]</scope>
    <source>
        <strain evidence="2 3">JCM 15661T</strain>
    </source>
</reference>
<protein>
    <recommendedName>
        <fullName evidence="4">Transmembrane protein</fullName>
    </recommendedName>
</protein>
<dbReference type="Proteomes" id="UP000464624">
    <property type="component" value="Chromosome"/>
</dbReference>
<evidence type="ECO:0008006" key="4">
    <source>
        <dbReference type="Google" id="ProtNLM"/>
    </source>
</evidence>